<dbReference type="InterPro" id="IPR036249">
    <property type="entry name" value="Thioredoxin-like_sf"/>
</dbReference>
<dbReference type="InterPro" id="IPR002109">
    <property type="entry name" value="Glutaredoxin"/>
</dbReference>
<dbReference type="GO" id="GO:0005737">
    <property type="term" value="C:cytoplasm"/>
    <property type="evidence" value="ECO:0007669"/>
    <property type="project" value="TreeGrafter"/>
</dbReference>
<feature type="domain" description="Glutaredoxin" evidence="2">
    <location>
        <begin position="48"/>
        <end position="101"/>
    </location>
</feature>
<dbReference type="SUPFAM" id="SSF52833">
    <property type="entry name" value="Thioredoxin-like"/>
    <property type="match status" value="1"/>
</dbReference>
<dbReference type="AlphaFoldDB" id="A0A437RS02"/>
<dbReference type="GO" id="GO:0034599">
    <property type="term" value="P:cellular response to oxidative stress"/>
    <property type="evidence" value="ECO:0007669"/>
    <property type="project" value="TreeGrafter"/>
</dbReference>
<evidence type="ECO:0000313" key="4">
    <source>
        <dbReference type="Proteomes" id="UP000285575"/>
    </source>
</evidence>
<keyword evidence="4" id="KW-1185">Reference proteome</keyword>
<dbReference type="PANTHER" id="PTHR45694">
    <property type="entry name" value="GLUTAREDOXIN 2"/>
    <property type="match status" value="1"/>
</dbReference>
<dbReference type="GO" id="GO:0015038">
    <property type="term" value="F:glutathione disulfide oxidoreductase activity"/>
    <property type="evidence" value="ECO:0007669"/>
    <property type="project" value="TreeGrafter"/>
</dbReference>
<evidence type="ECO:0000256" key="1">
    <source>
        <dbReference type="ARBA" id="ARBA00007787"/>
    </source>
</evidence>
<dbReference type="CDD" id="cd02066">
    <property type="entry name" value="GRX_family"/>
    <property type="match status" value="1"/>
</dbReference>
<evidence type="ECO:0000259" key="2">
    <source>
        <dbReference type="Pfam" id="PF00462"/>
    </source>
</evidence>
<dbReference type="Gene3D" id="3.40.30.10">
    <property type="entry name" value="Glutaredoxin"/>
    <property type="match status" value="1"/>
</dbReference>
<comment type="caution">
    <text evidence="3">The sequence shown here is derived from an EMBL/GenBank/DDBJ whole genome shotgun (WGS) entry which is preliminary data.</text>
</comment>
<dbReference type="PANTHER" id="PTHR45694:SF18">
    <property type="entry name" value="GLUTAREDOXIN-1-RELATED"/>
    <property type="match status" value="1"/>
</dbReference>
<reference evidence="3 4" key="1">
    <citation type="submission" date="2019-01" db="EMBL/GenBank/DDBJ databases">
        <authorList>
            <person name="Chen W.-M."/>
        </authorList>
    </citation>
    <scope>NUCLEOTIDE SEQUENCE [LARGE SCALE GENOMIC DNA]</scope>
    <source>
        <strain evidence="3 4">KYPY4</strain>
    </source>
</reference>
<gene>
    <name evidence="3" type="ORF">EOE66_02400</name>
</gene>
<protein>
    <submittedName>
        <fullName evidence="3">Glutaredoxin</fullName>
    </submittedName>
</protein>
<name>A0A437RS02_9BURK</name>
<dbReference type="Pfam" id="PF00462">
    <property type="entry name" value="Glutaredoxin"/>
    <property type="match status" value="1"/>
</dbReference>
<evidence type="ECO:0000313" key="3">
    <source>
        <dbReference type="EMBL" id="RVU49442.1"/>
    </source>
</evidence>
<sequence length="121" mass="13258">MPRAILEEARLHPAIREAVARLNADTVQQVQDATARHAVVVVGMALNPFVRQARKALDAAGVAHHDIDIGGYTSQWRRRNALKMWTGWPTFPMVFVRGVLVGGAQDLQALIASGELKRLLG</sequence>
<organism evidence="3 4">
    <name type="scientific">Rubrivivax rivuli</name>
    <dbReference type="NCBI Taxonomy" id="1862385"/>
    <lineage>
        <taxon>Bacteria</taxon>
        <taxon>Pseudomonadati</taxon>
        <taxon>Pseudomonadota</taxon>
        <taxon>Betaproteobacteria</taxon>
        <taxon>Burkholderiales</taxon>
        <taxon>Sphaerotilaceae</taxon>
        <taxon>Rubrivivax</taxon>
    </lineage>
</organism>
<dbReference type="Proteomes" id="UP000285575">
    <property type="component" value="Unassembled WGS sequence"/>
</dbReference>
<accession>A0A437RS02</accession>
<comment type="similarity">
    <text evidence="1">Belongs to the glutaredoxin family.</text>
</comment>
<dbReference type="RefSeq" id="WP_128227078.1">
    <property type="nucleotide sequence ID" value="NZ_SACR01000001.1"/>
</dbReference>
<dbReference type="EMBL" id="SACR01000001">
    <property type="protein sequence ID" value="RVU49442.1"/>
    <property type="molecule type" value="Genomic_DNA"/>
</dbReference>
<proteinExistence type="inferred from homology"/>
<dbReference type="PROSITE" id="PS51354">
    <property type="entry name" value="GLUTAREDOXIN_2"/>
    <property type="match status" value="1"/>
</dbReference>
<dbReference type="OrthoDB" id="7867335at2"/>